<evidence type="ECO:0000256" key="1">
    <source>
        <dbReference type="SAM" id="MobiDB-lite"/>
    </source>
</evidence>
<dbReference type="AlphaFoldDB" id="A0A0D6PN47"/>
<keyword evidence="3" id="KW-1185">Reference proteome</keyword>
<organism evidence="2 3">
    <name type="scientific">Acidocella aminolytica 101 = DSM 11237</name>
    <dbReference type="NCBI Taxonomy" id="1120923"/>
    <lineage>
        <taxon>Bacteria</taxon>
        <taxon>Pseudomonadati</taxon>
        <taxon>Pseudomonadota</taxon>
        <taxon>Alphaproteobacteria</taxon>
        <taxon>Acetobacterales</taxon>
        <taxon>Acidocellaceae</taxon>
        <taxon>Acidocella</taxon>
    </lineage>
</organism>
<comment type="caution">
    <text evidence="2">The sequence shown here is derived from an EMBL/GenBank/DDBJ whole genome shotgun (WGS) entry which is preliminary data.</text>
</comment>
<feature type="compositionally biased region" description="Basic and acidic residues" evidence="1">
    <location>
        <begin position="49"/>
        <end position="69"/>
    </location>
</feature>
<reference evidence="2 3" key="1">
    <citation type="submission" date="2012-11" db="EMBL/GenBank/DDBJ databases">
        <title>Whole genome sequence of Acidocella aminolytica 101 = DSM 11237.</title>
        <authorList>
            <person name="Azuma Y."/>
            <person name="Higashiura N."/>
            <person name="Hirakawa H."/>
            <person name="Matsushita K."/>
        </authorList>
    </citation>
    <scope>NUCLEOTIDE SEQUENCE [LARGE SCALE GENOMIC DNA]</scope>
    <source>
        <strain evidence="3">101 / DSM 11237</strain>
    </source>
</reference>
<sequence>MFWLANYHGDFLNADHNYAHKNKSVKGFGTYSDIMIRDRKMYVAPPPLRTDRGHRGPDDPDPARRLRCR</sequence>
<gene>
    <name evidence="2" type="ORF">Aam_178_004</name>
</gene>
<protein>
    <submittedName>
        <fullName evidence="2">Uncharacterized protein</fullName>
    </submittedName>
</protein>
<name>A0A0D6PN47_9PROT</name>
<evidence type="ECO:0000313" key="3">
    <source>
        <dbReference type="Proteomes" id="UP000032668"/>
    </source>
</evidence>
<dbReference type="Proteomes" id="UP000032668">
    <property type="component" value="Unassembled WGS sequence"/>
</dbReference>
<accession>A0A0D6PN47</accession>
<dbReference type="EMBL" id="BANC01000175">
    <property type="protein sequence ID" value="GAN82214.1"/>
    <property type="molecule type" value="Genomic_DNA"/>
</dbReference>
<feature type="region of interest" description="Disordered" evidence="1">
    <location>
        <begin position="44"/>
        <end position="69"/>
    </location>
</feature>
<proteinExistence type="predicted"/>
<evidence type="ECO:0000313" key="2">
    <source>
        <dbReference type="EMBL" id="GAN82214.1"/>
    </source>
</evidence>